<dbReference type="RefSeq" id="WP_074951423.1">
    <property type="nucleotide sequence ID" value="NZ_FPBV01000007.1"/>
</dbReference>
<gene>
    <name evidence="1" type="ORF">SAMN05421543_10795</name>
</gene>
<reference evidence="2" key="1">
    <citation type="submission" date="2016-10" db="EMBL/GenBank/DDBJ databases">
        <authorList>
            <person name="Varghese N."/>
        </authorList>
    </citation>
    <scope>NUCLEOTIDE SEQUENCE [LARGE SCALE GENOMIC DNA]</scope>
    <source>
        <strain evidence="2">DSM 17980</strain>
    </source>
</reference>
<dbReference type="STRING" id="392015.SAMN05421543_10795"/>
<accession>A0A1I7IST4</accession>
<organism evidence="1 2">
    <name type="scientific">Alicyclobacillus macrosporangiidus</name>
    <dbReference type="NCBI Taxonomy" id="392015"/>
    <lineage>
        <taxon>Bacteria</taxon>
        <taxon>Bacillati</taxon>
        <taxon>Bacillota</taxon>
        <taxon>Bacilli</taxon>
        <taxon>Bacillales</taxon>
        <taxon>Alicyclobacillaceae</taxon>
        <taxon>Alicyclobacillus</taxon>
    </lineage>
</organism>
<sequence length="196" mass="19843">MRSFRLADLVPALAWVGILSAVYGVCASGLAAELGGGWTDWSNGALGSPAATAGMDVPDTVVQAVARSLAPVSGLDELVVLPNVSGGYTVSAQVELGIDASAAAAAESQMANLAQSYFQRVYSAGEDIVDAQVYFMAGGQLVGGADLGRDAYQKLDVSATTAPGAFLQAVQSLPVRTGEGADDSWAQFVTTPPEGG</sequence>
<proteinExistence type="predicted"/>
<evidence type="ECO:0000313" key="1">
    <source>
        <dbReference type="EMBL" id="SFU76000.1"/>
    </source>
</evidence>
<dbReference type="OrthoDB" id="9823705at2"/>
<protein>
    <submittedName>
        <fullName evidence="1">Uncharacterized protein</fullName>
    </submittedName>
</protein>
<evidence type="ECO:0000313" key="2">
    <source>
        <dbReference type="Proteomes" id="UP000183508"/>
    </source>
</evidence>
<name>A0A1I7IST4_9BACL</name>
<dbReference type="AlphaFoldDB" id="A0A1I7IST4"/>
<keyword evidence="2" id="KW-1185">Reference proteome</keyword>
<dbReference type="Proteomes" id="UP000183508">
    <property type="component" value="Unassembled WGS sequence"/>
</dbReference>
<dbReference type="EMBL" id="FPBV01000007">
    <property type="protein sequence ID" value="SFU76000.1"/>
    <property type="molecule type" value="Genomic_DNA"/>
</dbReference>